<keyword evidence="4 5" id="KW-0472">Membrane</keyword>
<comment type="caution">
    <text evidence="7">The sequence shown here is derived from an EMBL/GenBank/DDBJ whole genome shotgun (WGS) entry which is preliminary data.</text>
</comment>
<dbReference type="PROSITE" id="PS50850">
    <property type="entry name" value="MFS"/>
    <property type="match status" value="1"/>
</dbReference>
<evidence type="ECO:0000256" key="1">
    <source>
        <dbReference type="ARBA" id="ARBA00022475"/>
    </source>
</evidence>
<reference evidence="7 8" key="1">
    <citation type="submission" date="2014-06" db="EMBL/GenBank/DDBJ databases">
        <title>Genetic Variability of E. coli after antibiotic treatment.</title>
        <authorList>
            <person name="Silbergeld E."/>
            <person name="Coles C."/>
            <person name="Seidman J.C."/>
            <person name="You Y."/>
            <person name="George J."/>
            <person name="Nadendla S."/>
            <person name="Daugherty S.C."/>
            <person name="Nagaraj S."/>
            <person name="Ott S."/>
            <person name="Klega K."/>
            <person name="Rasko D."/>
        </authorList>
    </citation>
    <scope>NUCLEOTIDE SEQUENCE [LARGE SCALE GENOMIC DNA]</scope>
    <source>
        <strain evidence="7 8">2-460-02_S1_C1</strain>
    </source>
</reference>
<sequence length="67" mass="7083">MDITPKYVGIASGLMNAGSAVADIISPIAFGIIIDKTGNWSLPFYGSVALLVIGIFLTFFMCPDKSL</sequence>
<keyword evidence="3 5" id="KW-1133">Transmembrane helix</keyword>
<evidence type="ECO:0000259" key="6">
    <source>
        <dbReference type="PROSITE" id="PS50850"/>
    </source>
</evidence>
<name>A0A836N9B5_ECOLX</name>
<keyword evidence="1" id="KW-1003">Cell membrane</keyword>
<dbReference type="Proteomes" id="UP000028038">
    <property type="component" value="Unassembled WGS sequence"/>
</dbReference>
<dbReference type="InterPro" id="IPR024671">
    <property type="entry name" value="Atg22-like"/>
</dbReference>
<dbReference type="SUPFAM" id="SSF103473">
    <property type="entry name" value="MFS general substrate transporter"/>
    <property type="match status" value="1"/>
</dbReference>
<proteinExistence type="predicted"/>
<dbReference type="Gene3D" id="1.20.1250.20">
    <property type="entry name" value="MFS general substrate transporter like domains"/>
    <property type="match status" value="1"/>
</dbReference>
<protein>
    <submittedName>
        <fullName evidence="7">Putative membrane protein</fullName>
    </submittedName>
</protein>
<feature type="domain" description="Major facilitator superfamily (MFS) profile" evidence="6">
    <location>
        <begin position="1"/>
        <end position="66"/>
    </location>
</feature>
<organism evidence="7 8">
    <name type="scientific">Escherichia coli 2-460-02_S1_C1</name>
    <dbReference type="NCBI Taxonomy" id="1444044"/>
    <lineage>
        <taxon>Bacteria</taxon>
        <taxon>Pseudomonadati</taxon>
        <taxon>Pseudomonadota</taxon>
        <taxon>Gammaproteobacteria</taxon>
        <taxon>Enterobacterales</taxon>
        <taxon>Enterobacteriaceae</taxon>
        <taxon>Escherichia</taxon>
    </lineage>
</organism>
<dbReference type="EMBL" id="JOSS01000075">
    <property type="protein sequence ID" value="KEO25670.1"/>
    <property type="molecule type" value="Genomic_DNA"/>
</dbReference>
<dbReference type="Pfam" id="PF11700">
    <property type="entry name" value="ATG22"/>
    <property type="match status" value="1"/>
</dbReference>
<dbReference type="AlphaFoldDB" id="A0A836N9B5"/>
<dbReference type="InterPro" id="IPR020846">
    <property type="entry name" value="MFS_dom"/>
</dbReference>
<evidence type="ECO:0000313" key="8">
    <source>
        <dbReference type="Proteomes" id="UP000028038"/>
    </source>
</evidence>
<keyword evidence="2 5" id="KW-0812">Transmembrane</keyword>
<dbReference type="InterPro" id="IPR036259">
    <property type="entry name" value="MFS_trans_sf"/>
</dbReference>
<gene>
    <name evidence="7" type="ORF">AB05_4680</name>
</gene>
<evidence type="ECO:0000256" key="4">
    <source>
        <dbReference type="ARBA" id="ARBA00023136"/>
    </source>
</evidence>
<evidence type="ECO:0000256" key="5">
    <source>
        <dbReference type="SAM" id="Phobius"/>
    </source>
</evidence>
<accession>A0A836N9B5</accession>
<feature type="transmembrane region" description="Helical" evidence="5">
    <location>
        <begin position="40"/>
        <end position="62"/>
    </location>
</feature>
<evidence type="ECO:0000256" key="2">
    <source>
        <dbReference type="ARBA" id="ARBA00022692"/>
    </source>
</evidence>
<evidence type="ECO:0000256" key="3">
    <source>
        <dbReference type="ARBA" id="ARBA00022989"/>
    </source>
</evidence>
<dbReference type="GO" id="GO:0022857">
    <property type="term" value="F:transmembrane transporter activity"/>
    <property type="evidence" value="ECO:0007669"/>
    <property type="project" value="InterPro"/>
</dbReference>
<evidence type="ECO:0000313" key="7">
    <source>
        <dbReference type="EMBL" id="KEO25670.1"/>
    </source>
</evidence>
<dbReference type="RefSeq" id="WP_042014223.1">
    <property type="nucleotide sequence ID" value="NZ_JOSS01000075.1"/>
</dbReference>
<feature type="transmembrane region" description="Helical" evidence="5">
    <location>
        <begin position="7"/>
        <end position="34"/>
    </location>
</feature>